<proteinExistence type="predicted"/>
<dbReference type="Pfam" id="PF07279">
    <property type="entry name" value="DUF1442"/>
    <property type="match status" value="1"/>
</dbReference>
<dbReference type="EMBL" id="LR746265">
    <property type="protein sequence ID" value="CAA7391721.1"/>
    <property type="molecule type" value="Genomic_DNA"/>
</dbReference>
<evidence type="ECO:0000313" key="2">
    <source>
        <dbReference type="Proteomes" id="UP000663760"/>
    </source>
</evidence>
<reference evidence="1" key="1">
    <citation type="submission" date="2020-02" db="EMBL/GenBank/DDBJ databases">
        <authorList>
            <person name="Scholz U."/>
            <person name="Mascher M."/>
            <person name="Fiebig A."/>
        </authorList>
    </citation>
    <scope>NUCLEOTIDE SEQUENCE</scope>
</reference>
<name>A0A7I8K439_SPIIN</name>
<dbReference type="OrthoDB" id="685237at2759"/>
<keyword evidence="2" id="KW-1185">Reference proteome</keyword>
<sequence>MKLVWCPDTASKAYIETVRLLAGGGEGERDLPDESNVAELVSAMVGGWRAQTIVEAWSPGPEAVATSLGLAAAARHTRGRHVCVVPDERARSAYAEAMRAAAREQQEEEGDWVPETEVAVGEAEEVMGRIPGVDFVVVDWRRRDSAKILRSARLGARGAVLVCLGGSHRPSDCGGGGGGTARWRGMLMAGSRVVRSALLPIGGGVEVVHVGVGRGPSLGGNCSRWIKHVDRDTGEEHVFRR</sequence>
<evidence type="ECO:0000313" key="1">
    <source>
        <dbReference type="EMBL" id="CAA7391721.1"/>
    </source>
</evidence>
<gene>
    <name evidence="1" type="ORF">SI8410_02002972</name>
</gene>
<dbReference type="Proteomes" id="UP000663760">
    <property type="component" value="Chromosome 2"/>
</dbReference>
<dbReference type="PANTHER" id="PTHR33593:SF2">
    <property type="entry name" value="ANKYRIN REPEAT_KH DOMAIN PROTEIN (DUF1442)"/>
    <property type="match status" value="1"/>
</dbReference>
<protein>
    <submittedName>
        <fullName evidence="1">Uncharacterized protein</fullName>
    </submittedName>
</protein>
<organism evidence="1 2">
    <name type="scientific">Spirodela intermedia</name>
    <name type="common">Intermediate duckweed</name>
    <dbReference type="NCBI Taxonomy" id="51605"/>
    <lineage>
        <taxon>Eukaryota</taxon>
        <taxon>Viridiplantae</taxon>
        <taxon>Streptophyta</taxon>
        <taxon>Embryophyta</taxon>
        <taxon>Tracheophyta</taxon>
        <taxon>Spermatophyta</taxon>
        <taxon>Magnoliopsida</taxon>
        <taxon>Liliopsida</taxon>
        <taxon>Araceae</taxon>
        <taxon>Lemnoideae</taxon>
        <taxon>Spirodela</taxon>
    </lineage>
</organism>
<dbReference type="InterPro" id="IPR009902">
    <property type="entry name" value="DUF1442"/>
</dbReference>
<dbReference type="PANTHER" id="PTHR33593">
    <property type="entry name" value="DUF1442 FAMILY PROTEIN"/>
    <property type="match status" value="1"/>
</dbReference>
<dbReference type="AlphaFoldDB" id="A0A7I8K439"/>
<accession>A0A7I8K439</accession>